<gene>
    <name evidence="2" type="ORF">Krac_9745</name>
</gene>
<dbReference type="RefSeq" id="WP_007904203.1">
    <property type="nucleotide sequence ID" value="NZ_ADVG01000001.1"/>
</dbReference>
<evidence type="ECO:0000259" key="1">
    <source>
        <dbReference type="Pfam" id="PF12867"/>
    </source>
</evidence>
<proteinExistence type="predicted"/>
<sequence>MPHPLVVQLRFTRSEFKRALLGFSDADAHRRVPPMNCISWNIGHLAWQEQLNWLTRMQGQTPLPQLNELVGYEQAACTPPLAEMWTAWHTVTQLVDPFLDTLTTQKLQEVVHIDEEQRVYTPGVVLQRIIYHYWYHLGENMAIRQMLGHTDLPEFVGDIEAEAPYLPHF</sequence>
<dbReference type="AlphaFoldDB" id="D6TDG8"/>
<dbReference type="SUPFAM" id="SSF109854">
    <property type="entry name" value="DinB/YfiT-like putative metalloenzymes"/>
    <property type="match status" value="1"/>
</dbReference>
<dbReference type="OrthoDB" id="160263at2"/>
<dbReference type="EMBL" id="ADVG01000001">
    <property type="protein sequence ID" value="EFH88313.1"/>
    <property type="molecule type" value="Genomic_DNA"/>
</dbReference>
<dbReference type="InParanoid" id="D6TDG8"/>
<evidence type="ECO:0000313" key="3">
    <source>
        <dbReference type="Proteomes" id="UP000004508"/>
    </source>
</evidence>
<reference evidence="2 3" key="1">
    <citation type="journal article" date="2011" name="Stand. Genomic Sci.">
        <title>Non-contiguous finished genome sequence and contextual data of the filamentous soil bacterium Ktedonobacter racemifer type strain (SOSP1-21).</title>
        <authorList>
            <person name="Chang Y.J."/>
            <person name="Land M."/>
            <person name="Hauser L."/>
            <person name="Chertkov O."/>
            <person name="Del Rio T.G."/>
            <person name="Nolan M."/>
            <person name="Copeland A."/>
            <person name="Tice H."/>
            <person name="Cheng J.F."/>
            <person name="Lucas S."/>
            <person name="Han C."/>
            <person name="Goodwin L."/>
            <person name="Pitluck S."/>
            <person name="Ivanova N."/>
            <person name="Ovchinikova G."/>
            <person name="Pati A."/>
            <person name="Chen A."/>
            <person name="Palaniappan K."/>
            <person name="Mavromatis K."/>
            <person name="Liolios K."/>
            <person name="Brettin T."/>
            <person name="Fiebig A."/>
            <person name="Rohde M."/>
            <person name="Abt B."/>
            <person name="Goker M."/>
            <person name="Detter J.C."/>
            <person name="Woyke T."/>
            <person name="Bristow J."/>
            <person name="Eisen J.A."/>
            <person name="Markowitz V."/>
            <person name="Hugenholtz P."/>
            <person name="Kyrpides N.C."/>
            <person name="Klenk H.P."/>
            <person name="Lapidus A."/>
        </authorList>
    </citation>
    <scope>NUCLEOTIDE SEQUENCE [LARGE SCALE GENOMIC DNA]</scope>
    <source>
        <strain evidence="3">DSM 44963</strain>
    </source>
</reference>
<dbReference type="InterPro" id="IPR024775">
    <property type="entry name" value="DinB-like"/>
</dbReference>
<dbReference type="Pfam" id="PF12867">
    <property type="entry name" value="DinB_2"/>
    <property type="match status" value="1"/>
</dbReference>
<protein>
    <recommendedName>
        <fullName evidence="1">DinB-like domain-containing protein</fullName>
    </recommendedName>
</protein>
<dbReference type="Proteomes" id="UP000004508">
    <property type="component" value="Unassembled WGS sequence"/>
</dbReference>
<feature type="domain" description="DinB-like" evidence="1">
    <location>
        <begin position="8"/>
        <end position="139"/>
    </location>
</feature>
<dbReference type="eggNOG" id="COG2318">
    <property type="taxonomic scope" value="Bacteria"/>
</dbReference>
<dbReference type="InterPro" id="IPR034660">
    <property type="entry name" value="DinB/YfiT-like"/>
</dbReference>
<comment type="caution">
    <text evidence="2">The sequence shown here is derived from an EMBL/GenBank/DDBJ whole genome shotgun (WGS) entry which is preliminary data.</text>
</comment>
<dbReference type="Gene3D" id="1.20.120.450">
    <property type="entry name" value="dinb family like domain"/>
    <property type="match status" value="1"/>
</dbReference>
<organism evidence="2 3">
    <name type="scientific">Ktedonobacter racemifer DSM 44963</name>
    <dbReference type="NCBI Taxonomy" id="485913"/>
    <lineage>
        <taxon>Bacteria</taxon>
        <taxon>Bacillati</taxon>
        <taxon>Chloroflexota</taxon>
        <taxon>Ktedonobacteria</taxon>
        <taxon>Ktedonobacterales</taxon>
        <taxon>Ktedonobacteraceae</taxon>
        <taxon>Ktedonobacter</taxon>
    </lineage>
</organism>
<accession>D6TDG8</accession>
<name>D6TDG8_KTERA</name>
<evidence type="ECO:0000313" key="2">
    <source>
        <dbReference type="EMBL" id="EFH88313.1"/>
    </source>
</evidence>
<keyword evidence="3" id="KW-1185">Reference proteome</keyword>